<dbReference type="InterPro" id="IPR004401">
    <property type="entry name" value="YbaB/EbfC"/>
</dbReference>
<dbReference type="Gene3D" id="3.30.1310.10">
    <property type="entry name" value="Nucleoid-associated protein YbaB-like domain"/>
    <property type="match status" value="1"/>
</dbReference>
<dbReference type="NCBIfam" id="TIGR00103">
    <property type="entry name" value="DNA_YbaB_EbfC"/>
    <property type="match status" value="1"/>
</dbReference>
<dbReference type="RefSeq" id="WP_073239104.1">
    <property type="nucleotide sequence ID" value="NZ_FQUY01000012.1"/>
</dbReference>
<reference evidence="3" key="1">
    <citation type="submission" date="2016-11" db="EMBL/GenBank/DDBJ databases">
        <authorList>
            <person name="Varghese N."/>
            <person name="Submissions S."/>
        </authorList>
    </citation>
    <scope>NUCLEOTIDE SEQUENCE [LARGE SCALE GENOMIC DNA]</scope>
    <source>
        <strain evidence="3">DSM 12395</strain>
    </source>
</reference>
<dbReference type="GO" id="GO:0005829">
    <property type="term" value="C:cytosol"/>
    <property type="evidence" value="ECO:0007669"/>
    <property type="project" value="TreeGrafter"/>
</dbReference>
<dbReference type="EMBL" id="FQUY01000012">
    <property type="protein sequence ID" value="SHF12832.1"/>
    <property type="molecule type" value="Genomic_DNA"/>
</dbReference>
<gene>
    <name evidence="2" type="ORF">SAMN02745133_01897</name>
</gene>
<evidence type="ECO:0000313" key="3">
    <source>
        <dbReference type="Proteomes" id="UP000184148"/>
    </source>
</evidence>
<dbReference type="AlphaFoldDB" id="A0A1M4Z526"/>
<dbReference type="Proteomes" id="UP000184148">
    <property type="component" value="Unassembled WGS sequence"/>
</dbReference>
<keyword evidence="3" id="KW-1185">Reference proteome</keyword>
<proteinExistence type="predicted"/>
<evidence type="ECO:0000313" key="2">
    <source>
        <dbReference type="EMBL" id="SHF12832.1"/>
    </source>
</evidence>
<sequence>MLGNMSKILGQLQGLQQQLKELTVEGTAGDGLVKVMMNGQQNILAVRFDPDRTPATAPEVLGQMLVEAYHQAQLESKAKARDEFSKVTGLNISNLPGIF</sequence>
<dbReference type="PANTHER" id="PTHR33449">
    <property type="entry name" value="NUCLEOID-ASSOCIATED PROTEIN YBAB"/>
    <property type="match status" value="1"/>
</dbReference>
<dbReference type="Pfam" id="PF02575">
    <property type="entry name" value="YbaB_DNA_bd"/>
    <property type="match status" value="1"/>
</dbReference>
<evidence type="ECO:0008006" key="4">
    <source>
        <dbReference type="Google" id="ProtNLM"/>
    </source>
</evidence>
<evidence type="ECO:0000256" key="1">
    <source>
        <dbReference type="ARBA" id="ARBA00023125"/>
    </source>
</evidence>
<dbReference type="SUPFAM" id="SSF82607">
    <property type="entry name" value="YbaB-like"/>
    <property type="match status" value="1"/>
</dbReference>
<dbReference type="STRING" id="1121429.SAMN02745133_01897"/>
<dbReference type="InterPro" id="IPR036894">
    <property type="entry name" value="YbaB-like_sf"/>
</dbReference>
<keyword evidence="1" id="KW-0238">DNA-binding</keyword>
<organism evidence="2 3">
    <name type="scientific">Desulforamulus putei DSM 12395</name>
    <dbReference type="NCBI Taxonomy" id="1121429"/>
    <lineage>
        <taxon>Bacteria</taxon>
        <taxon>Bacillati</taxon>
        <taxon>Bacillota</taxon>
        <taxon>Clostridia</taxon>
        <taxon>Eubacteriales</taxon>
        <taxon>Peptococcaceae</taxon>
        <taxon>Desulforamulus</taxon>
    </lineage>
</organism>
<name>A0A1M4Z526_9FIRM</name>
<dbReference type="PIRSF" id="PIRSF004555">
    <property type="entry name" value="UCP004555"/>
    <property type="match status" value="1"/>
</dbReference>
<protein>
    <recommendedName>
        <fullName evidence="4">Nucleoid-associated protein</fullName>
    </recommendedName>
</protein>
<accession>A0A1M4Z526</accession>
<dbReference type="PANTHER" id="PTHR33449:SF1">
    <property type="entry name" value="NUCLEOID-ASSOCIATED PROTEIN YBAB"/>
    <property type="match status" value="1"/>
</dbReference>
<dbReference type="GO" id="GO:0003677">
    <property type="term" value="F:DNA binding"/>
    <property type="evidence" value="ECO:0007669"/>
    <property type="project" value="UniProtKB-KW"/>
</dbReference>
<dbReference type="OrthoDB" id="1787091at2"/>